<organism evidence="9 10">
    <name type="scientific">Pseudallescheria apiosperma</name>
    <name type="common">Scedosporium apiospermum</name>
    <dbReference type="NCBI Taxonomy" id="563466"/>
    <lineage>
        <taxon>Eukaryota</taxon>
        <taxon>Fungi</taxon>
        <taxon>Dikarya</taxon>
        <taxon>Ascomycota</taxon>
        <taxon>Pezizomycotina</taxon>
        <taxon>Sordariomycetes</taxon>
        <taxon>Hypocreomycetidae</taxon>
        <taxon>Microascales</taxon>
        <taxon>Microascaceae</taxon>
        <taxon>Scedosporium</taxon>
    </lineage>
</organism>
<dbReference type="Pfam" id="PF04082">
    <property type="entry name" value="Fungal_trans"/>
    <property type="match status" value="1"/>
</dbReference>
<dbReference type="PANTHER" id="PTHR47338:SF10">
    <property type="entry name" value="TRANSCRIPTION FACTOR DOMAIN-CONTAINING PROTEIN-RELATED"/>
    <property type="match status" value="1"/>
</dbReference>
<evidence type="ECO:0000256" key="3">
    <source>
        <dbReference type="ARBA" id="ARBA00023015"/>
    </source>
</evidence>
<dbReference type="EMBL" id="JOWA01000101">
    <property type="protein sequence ID" value="KEZ42210.1"/>
    <property type="molecule type" value="Genomic_DNA"/>
</dbReference>
<accession>A0A084G4E8</accession>
<keyword evidence="2" id="KW-0479">Metal-binding</keyword>
<feature type="domain" description="Xylanolytic transcriptional activator regulatory" evidence="8">
    <location>
        <begin position="356"/>
        <end position="431"/>
    </location>
</feature>
<dbReference type="InterPro" id="IPR050815">
    <property type="entry name" value="TF_fung"/>
</dbReference>
<reference evidence="9 10" key="1">
    <citation type="journal article" date="2014" name="Genome Announc.">
        <title>Draft genome sequence of the pathogenic fungus Scedosporium apiospermum.</title>
        <authorList>
            <person name="Vandeputte P."/>
            <person name="Ghamrawi S."/>
            <person name="Rechenmann M."/>
            <person name="Iltis A."/>
            <person name="Giraud S."/>
            <person name="Fleury M."/>
            <person name="Thornton C."/>
            <person name="Delhaes L."/>
            <person name="Meyer W."/>
            <person name="Papon N."/>
            <person name="Bouchara J.P."/>
        </authorList>
    </citation>
    <scope>NUCLEOTIDE SEQUENCE [LARGE SCALE GENOMIC DNA]</scope>
    <source>
        <strain evidence="9 10">IHEM 14462</strain>
    </source>
</reference>
<proteinExistence type="predicted"/>
<keyword evidence="10" id="KW-1185">Reference proteome</keyword>
<gene>
    <name evidence="9" type="ORF">SAPIO_CDS6285</name>
</gene>
<feature type="region of interest" description="Disordered" evidence="7">
    <location>
        <begin position="287"/>
        <end position="316"/>
    </location>
</feature>
<keyword evidence="3" id="KW-0805">Transcription regulation</keyword>
<dbReference type="KEGG" id="sapo:SAPIO_CDS6285"/>
<dbReference type="RefSeq" id="XP_016642009.1">
    <property type="nucleotide sequence ID" value="XM_016788428.1"/>
</dbReference>
<dbReference type="OrthoDB" id="67965at2759"/>
<keyword evidence="5" id="KW-0539">Nucleus</keyword>
<evidence type="ECO:0000259" key="8">
    <source>
        <dbReference type="Pfam" id="PF04082"/>
    </source>
</evidence>
<comment type="caution">
    <text evidence="9">The sequence shown here is derived from an EMBL/GenBank/DDBJ whole genome shotgun (WGS) entry which is preliminary data.</text>
</comment>
<feature type="coiled-coil region" evidence="6">
    <location>
        <begin position="248"/>
        <end position="275"/>
    </location>
</feature>
<dbReference type="InterPro" id="IPR010721">
    <property type="entry name" value="UstE-like"/>
</dbReference>
<evidence type="ECO:0000256" key="6">
    <source>
        <dbReference type="SAM" id="Coils"/>
    </source>
</evidence>
<dbReference type="GO" id="GO:0000981">
    <property type="term" value="F:DNA-binding transcription factor activity, RNA polymerase II-specific"/>
    <property type="evidence" value="ECO:0007669"/>
    <property type="project" value="InterPro"/>
</dbReference>
<dbReference type="Pfam" id="PF06966">
    <property type="entry name" value="DUF1295"/>
    <property type="match status" value="1"/>
</dbReference>
<evidence type="ECO:0000256" key="7">
    <source>
        <dbReference type="SAM" id="MobiDB-lite"/>
    </source>
</evidence>
<name>A0A084G4E8_PSEDA</name>
<dbReference type="InterPro" id="IPR007219">
    <property type="entry name" value="XnlR_reg_dom"/>
</dbReference>
<dbReference type="PANTHER" id="PTHR47338">
    <property type="entry name" value="ZN(II)2CYS6 TRANSCRIPTION FACTOR (EUROFUNG)-RELATED"/>
    <property type="match status" value="1"/>
</dbReference>
<sequence length="645" mass="71068">MAEEKKLRDNVPRVKRFNALGTTIFVGLRAADAFLQTYLIRNGWAANFITRLGGQPVLPTTVFTTEGGLQPYYHVISLMAAGSSIKQIATMLYVSEQEMPPREATAISAFNTIINSLNTLFSLWVLTSQAPAPGPLESLLQSPAVMIGIGLYVAGISTEMISELQRTFFKRNPSNKGKPYANGLFSLARHINYGGYTIWRSAYAFTSGGWPWGLAVFSFFFYDFASRGVPVLDQADEDCVYPSSRQTATGKRKQLRDLEARIDQLQNQFNSFTAKFHADAEADIDTDIDIDTGSPSTTTQRLAPASEFGGHASQSSSSVANTVDCATFVPELSNIIEQLPDSDPNLQEELLDQSDPSTCDAFMPLVKPPQDWTEFEERRRTWWVGFSADCLVAATTGLPLLNNVKHPSNFLPAPEDNFSSGREVVTTTLDDALKDPATRPSIFGLRVILSHLFCQSVEARSAPCPWDGVNGTIADSYWSRHVEIDNSLGVVSSLLPELSPPYRCQHSVFVNILFHVATICLHNAVIRKARNDGCPVPEEIVRQSLDQVFAASDKIIQLLSVWQGLKIALRNPILVFLVYTTALVFIERSVQEENLDCRNKALFLFNLLNSVVETHPVAKMQAARLAADLEKAGIDPSAQTELGVS</sequence>
<dbReference type="GO" id="GO:0008270">
    <property type="term" value="F:zinc ion binding"/>
    <property type="evidence" value="ECO:0007669"/>
    <property type="project" value="InterPro"/>
</dbReference>
<dbReference type="Proteomes" id="UP000028545">
    <property type="component" value="Unassembled WGS sequence"/>
</dbReference>
<dbReference type="GeneID" id="27725357"/>
<dbReference type="VEuPathDB" id="FungiDB:SAPIO_CDS6285"/>
<keyword evidence="4" id="KW-0804">Transcription</keyword>
<comment type="subcellular location">
    <subcellularLocation>
        <location evidence="1">Nucleus</location>
    </subcellularLocation>
</comment>
<evidence type="ECO:0000313" key="10">
    <source>
        <dbReference type="Proteomes" id="UP000028545"/>
    </source>
</evidence>
<evidence type="ECO:0000256" key="4">
    <source>
        <dbReference type="ARBA" id="ARBA00023163"/>
    </source>
</evidence>
<dbReference type="AlphaFoldDB" id="A0A084G4E8"/>
<dbReference type="HOGENOM" id="CLU_424615_0_0_1"/>
<protein>
    <recommendedName>
        <fullName evidence="8">Xylanolytic transcriptional activator regulatory domain-containing protein</fullName>
    </recommendedName>
</protein>
<evidence type="ECO:0000313" key="9">
    <source>
        <dbReference type="EMBL" id="KEZ42210.1"/>
    </source>
</evidence>
<dbReference type="GO" id="GO:0003677">
    <property type="term" value="F:DNA binding"/>
    <property type="evidence" value="ECO:0007669"/>
    <property type="project" value="InterPro"/>
</dbReference>
<keyword evidence="6" id="KW-0175">Coiled coil</keyword>
<evidence type="ECO:0000256" key="5">
    <source>
        <dbReference type="ARBA" id="ARBA00023242"/>
    </source>
</evidence>
<dbReference type="GO" id="GO:0005634">
    <property type="term" value="C:nucleus"/>
    <property type="evidence" value="ECO:0007669"/>
    <property type="project" value="UniProtKB-SubCell"/>
</dbReference>
<evidence type="ECO:0000256" key="1">
    <source>
        <dbReference type="ARBA" id="ARBA00004123"/>
    </source>
</evidence>
<dbReference type="GO" id="GO:0006351">
    <property type="term" value="P:DNA-templated transcription"/>
    <property type="evidence" value="ECO:0007669"/>
    <property type="project" value="InterPro"/>
</dbReference>
<dbReference type="CDD" id="cd12148">
    <property type="entry name" value="fungal_TF_MHR"/>
    <property type="match status" value="1"/>
</dbReference>
<dbReference type="Gene3D" id="1.20.120.1630">
    <property type="match status" value="1"/>
</dbReference>
<evidence type="ECO:0000256" key="2">
    <source>
        <dbReference type="ARBA" id="ARBA00022723"/>
    </source>
</evidence>